<dbReference type="EMBL" id="PDCK01000042">
    <property type="protein sequence ID" value="PRQ40002.1"/>
    <property type="molecule type" value="Genomic_DNA"/>
</dbReference>
<protein>
    <submittedName>
        <fullName evidence="1">Uncharacterized protein</fullName>
    </submittedName>
</protein>
<proteinExistence type="predicted"/>
<accession>A0A2P6R0P0</accession>
<evidence type="ECO:0000313" key="1">
    <source>
        <dbReference type="EMBL" id="PRQ40002.1"/>
    </source>
</evidence>
<dbReference type="Proteomes" id="UP000238479">
    <property type="component" value="Chromosome 4"/>
</dbReference>
<sequence length="59" mass="6511">MHISESKCPDELAINSEFGIELTFKHNLVTHSTGILAIINELSQLICTLHPHSIDSKSP</sequence>
<reference evidence="1 2" key="1">
    <citation type="journal article" date="2018" name="Nat. Genet.">
        <title>The Rosa genome provides new insights in the design of modern roses.</title>
        <authorList>
            <person name="Bendahmane M."/>
        </authorList>
    </citation>
    <scope>NUCLEOTIDE SEQUENCE [LARGE SCALE GENOMIC DNA]</scope>
    <source>
        <strain evidence="2">cv. Old Blush</strain>
    </source>
</reference>
<comment type="caution">
    <text evidence="1">The sequence shown here is derived from an EMBL/GenBank/DDBJ whole genome shotgun (WGS) entry which is preliminary data.</text>
</comment>
<dbReference type="AlphaFoldDB" id="A0A2P6R0P0"/>
<keyword evidence="2" id="KW-1185">Reference proteome</keyword>
<evidence type="ECO:0000313" key="2">
    <source>
        <dbReference type="Proteomes" id="UP000238479"/>
    </source>
</evidence>
<dbReference type="Gramene" id="PRQ40002">
    <property type="protein sequence ID" value="PRQ40002"/>
    <property type="gene ID" value="RchiOBHm_Chr4g0431351"/>
</dbReference>
<name>A0A2P6R0P0_ROSCH</name>
<gene>
    <name evidence="1" type="ORF">RchiOBHm_Chr4g0431351</name>
</gene>
<organism evidence="1 2">
    <name type="scientific">Rosa chinensis</name>
    <name type="common">China rose</name>
    <dbReference type="NCBI Taxonomy" id="74649"/>
    <lineage>
        <taxon>Eukaryota</taxon>
        <taxon>Viridiplantae</taxon>
        <taxon>Streptophyta</taxon>
        <taxon>Embryophyta</taxon>
        <taxon>Tracheophyta</taxon>
        <taxon>Spermatophyta</taxon>
        <taxon>Magnoliopsida</taxon>
        <taxon>eudicotyledons</taxon>
        <taxon>Gunneridae</taxon>
        <taxon>Pentapetalae</taxon>
        <taxon>rosids</taxon>
        <taxon>fabids</taxon>
        <taxon>Rosales</taxon>
        <taxon>Rosaceae</taxon>
        <taxon>Rosoideae</taxon>
        <taxon>Rosoideae incertae sedis</taxon>
        <taxon>Rosa</taxon>
    </lineage>
</organism>